<dbReference type="SUPFAM" id="SSF48208">
    <property type="entry name" value="Six-hairpin glycosidases"/>
    <property type="match status" value="1"/>
</dbReference>
<accession>A0ABW5QVT7</accession>
<gene>
    <name evidence="1" type="ORF">ACFSW5_06115</name>
</gene>
<dbReference type="GO" id="GO:0016740">
    <property type="term" value="F:transferase activity"/>
    <property type="evidence" value="ECO:0007669"/>
    <property type="project" value="UniProtKB-KW"/>
</dbReference>
<name>A0ABW5QVT7_9BACL</name>
<dbReference type="EMBL" id="JBHUMY010000006">
    <property type="protein sequence ID" value="MFD2659843.1"/>
    <property type="molecule type" value="Genomic_DNA"/>
</dbReference>
<comment type="caution">
    <text evidence="1">The sequence shown here is derived from an EMBL/GenBank/DDBJ whole genome shotgun (WGS) entry which is preliminary data.</text>
</comment>
<proteinExistence type="predicted"/>
<dbReference type="Gene3D" id="1.50.10.20">
    <property type="match status" value="1"/>
</dbReference>
<keyword evidence="2" id="KW-1185">Reference proteome</keyword>
<evidence type="ECO:0000313" key="2">
    <source>
        <dbReference type="Proteomes" id="UP001597493"/>
    </source>
</evidence>
<protein>
    <submittedName>
        <fullName evidence="1">Glycosyl transferase</fullName>
    </submittedName>
</protein>
<dbReference type="RefSeq" id="WP_379270522.1">
    <property type="nucleotide sequence ID" value="NZ_JBHUGT010000015.1"/>
</dbReference>
<organism evidence="1 2">
    <name type="scientific">Paenibacillus thailandensis</name>
    <dbReference type="NCBI Taxonomy" id="393250"/>
    <lineage>
        <taxon>Bacteria</taxon>
        <taxon>Bacillati</taxon>
        <taxon>Bacillota</taxon>
        <taxon>Bacilli</taxon>
        <taxon>Bacillales</taxon>
        <taxon>Paenibacillaceae</taxon>
        <taxon>Paenibacillus</taxon>
    </lineage>
</organism>
<dbReference type="InterPro" id="IPR008928">
    <property type="entry name" value="6-hairpin_glycosidase_sf"/>
</dbReference>
<sequence length="351" mass="39636">MPSLPVSLKHIRRMTDDTGIAEHALGIIPRRKEGYSTDDQARALWACLAWLDVAEGDEKEELHRLIDTYLSFMLWVQREDGHFHNNIAFDRTPEDETPSDDCLGRCIWASALTLTTLQDEDRKLAAKQMLEKALPLAEEMAFPRGRAYALAAVSLLLRSGCPFDFDLREAAERWADRLIGSYRTHARPETGWHWYEPALTYSNGVLPWGLLSAYEATGRPELLDVAEQSLRFLIRLSADEEGRIRPVGNRGWCTPGHRAMWDQQPIDVMKLMLAVSKAYEITRDKDYADVAKRCRNWFHGDNDAGMPIADVKEGAACDGLEENGLNRNKGAEATIAYLLTESLYHSLVGTT</sequence>
<dbReference type="Proteomes" id="UP001597493">
    <property type="component" value="Unassembled WGS sequence"/>
</dbReference>
<evidence type="ECO:0000313" key="1">
    <source>
        <dbReference type="EMBL" id="MFD2659843.1"/>
    </source>
</evidence>
<reference evidence="2" key="1">
    <citation type="journal article" date="2019" name="Int. J. Syst. Evol. Microbiol.">
        <title>The Global Catalogue of Microorganisms (GCM) 10K type strain sequencing project: providing services to taxonomists for standard genome sequencing and annotation.</title>
        <authorList>
            <consortium name="The Broad Institute Genomics Platform"/>
            <consortium name="The Broad Institute Genome Sequencing Center for Infectious Disease"/>
            <person name="Wu L."/>
            <person name="Ma J."/>
        </authorList>
    </citation>
    <scope>NUCLEOTIDE SEQUENCE [LARGE SCALE GENOMIC DNA]</scope>
    <source>
        <strain evidence="2">TISTR 1827</strain>
    </source>
</reference>
<keyword evidence="1" id="KW-0808">Transferase</keyword>